<evidence type="ECO:0000259" key="3">
    <source>
        <dbReference type="Pfam" id="PF13598"/>
    </source>
</evidence>
<dbReference type="NCBIfam" id="TIGR02231">
    <property type="entry name" value="mucoidy inhibitor MuiA family protein"/>
    <property type="match status" value="1"/>
</dbReference>
<dbReference type="AlphaFoldDB" id="A0A6G9IB58"/>
<accession>A0A6G9IB58</accession>
<dbReference type="Pfam" id="PF13600">
    <property type="entry name" value="DUF4140"/>
    <property type="match status" value="1"/>
</dbReference>
<reference evidence="5 6" key="1">
    <citation type="submission" date="2020-03" db="EMBL/GenBank/DDBJ databases">
        <title>Complete genome sequence of Orbus sp. IPMB12 (BCRC 80908).</title>
        <authorList>
            <person name="Lo W.-S."/>
            <person name="Chang T.-H."/>
            <person name="Kuo C.-H."/>
        </authorList>
    </citation>
    <scope>NUCLEOTIDE SEQUENCE [LARGE SCALE GENOMIC DNA]</scope>
    <source>
        <strain evidence="5 6">IPMB12</strain>
    </source>
</reference>
<dbReference type="InterPro" id="IPR011935">
    <property type="entry name" value="CHP02231"/>
</dbReference>
<keyword evidence="1" id="KW-0175">Coiled coil</keyword>
<dbReference type="Proteomes" id="UP000501168">
    <property type="component" value="Chromosome"/>
</dbReference>
<name>A0A6G9IB58_9GAMM</name>
<proteinExistence type="predicted"/>
<evidence type="ECO:0000256" key="1">
    <source>
        <dbReference type="SAM" id="Coils"/>
    </source>
</evidence>
<dbReference type="PANTHER" id="PTHR31005">
    <property type="entry name" value="DUF4139 DOMAIN-CONTAINING PROTEIN"/>
    <property type="match status" value="1"/>
</dbReference>
<keyword evidence="2" id="KW-0732">Signal</keyword>
<dbReference type="EMBL" id="CP050253">
    <property type="protein sequence ID" value="QIQ21067.1"/>
    <property type="molecule type" value="Genomic_DNA"/>
</dbReference>
<feature type="coiled-coil region" evidence="1">
    <location>
        <begin position="170"/>
        <end position="197"/>
    </location>
</feature>
<feature type="signal peptide" evidence="2">
    <location>
        <begin position="1"/>
        <end position="24"/>
    </location>
</feature>
<sequence length="542" mass="59368">MKPLNSTLGVIASSVLLATASVSAAEITSNVSLERVKLFLNGAELQGTTSVQVPQGESEILLTHVANYINPTSINVGVGNEAMILSTALRTDYLSTPAESEKVKTLRASVTQLKAEQDVLKVKLSVNKEEIALLKGNRFETLKGQNNTISDARTMLNFVKDNLTTALIEQQTLQSQLDELAKRIQKVEAQITDEQGQERTSGSAIAVKIIAPKAMTIPVNVTYITSQAGWVPTYDVRVKDIDSPVIITYKANVYQNSGLDWNDIDFTLSSANPVEGITAPVPRPWNVYLYDNMKGSGNFSGAFRSVTTDMPIMAMEKSSVSMKPSSDFKDFVVTDTNGINTQYNVKLPYTIKGNSSNNIITLKAAEVAATYRYTAVPKLDNNAFLQAQIADWDRLALLPGKSTVFFGGSYIGEGYLTTQGLKETLDISLGRDKNIIISRDQNQNETSKPSFFGNNISRTFAYTINVRNAKTSPIDLTILDQLPVIQNKTITLEDAKYGDAAYNKETGLLEWNLKVAAGESKQLPFSFKVIYPKDKHESVIGL</sequence>
<evidence type="ECO:0000259" key="4">
    <source>
        <dbReference type="Pfam" id="PF13600"/>
    </source>
</evidence>
<feature type="domain" description="DUF4140" evidence="4">
    <location>
        <begin position="36"/>
        <end position="134"/>
    </location>
</feature>
<dbReference type="PANTHER" id="PTHR31005:SF8">
    <property type="entry name" value="DUF4139 DOMAIN-CONTAINING PROTEIN"/>
    <property type="match status" value="1"/>
</dbReference>
<dbReference type="InterPro" id="IPR025554">
    <property type="entry name" value="DUF4140"/>
</dbReference>
<evidence type="ECO:0000256" key="2">
    <source>
        <dbReference type="SAM" id="SignalP"/>
    </source>
</evidence>
<gene>
    <name evidence="5" type="ORF">IPMB12_04850</name>
</gene>
<keyword evidence="6" id="KW-1185">Reference proteome</keyword>
<evidence type="ECO:0000313" key="6">
    <source>
        <dbReference type="Proteomes" id="UP000501168"/>
    </source>
</evidence>
<feature type="chain" id="PRO_5026229220" evidence="2">
    <location>
        <begin position="25"/>
        <end position="542"/>
    </location>
</feature>
<feature type="domain" description="DUF4139" evidence="3">
    <location>
        <begin position="219"/>
        <end position="533"/>
    </location>
</feature>
<dbReference type="InterPro" id="IPR037291">
    <property type="entry name" value="DUF4139"/>
</dbReference>
<dbReference type="Pfam" id="PF13598">
    <property type="entry name" value="DUF4139"/>
    <property type="match status" value="1"/>
</dbReference>
<protein>
    <submittedName>
        <fullName evidence="5">Mucoidy inhibitor MuiA family protein</fullName>
    </submittedName>
</protein>
<dbReference type="RefSeq" id="WP_166915483.1">
    <property type="nucleotide sequence ID" value="NZ_CP050253.1"/>
</dbReference>
<dbReference type="InParanoid" id="A0A6G9IB58"/>
<organism evidence="5 6">
    <name type="scientific">Zophobihabitans entericus</name>
    <dbReference type="NCBI Taxonomy" id="1635327"/>
    <lineage>
        <taxon>Bacteria</taxon>
        <taxon>Pseudomonadati</taxon>
        <taxon>Pseudomonadota</taxon>
        <taxon>Gammaproteobacteria</taxon>
        <taxon>Orbales</taxon>
        <taxon>Orbaceae</taxon>
        <taxon>Zophobihabitans</taxon>
    </lineage>
</organism>
<evidence type="ECO:0000313" key="5">
    <source>
        <dbReference type="EMBL" id="QIQ21067.1"/>
    </source>
</evidence>
<dbReference type="KEGG" id="orb:IPMB12_04850"/>